<dbReference type="OrthoDB" id="30343at2759"/>
<keyword evidence="4" id="KW-0539">Nucleus</keyword>
<feature type="compositionally biased region" description="Basic residues" evidence="6">
    <location>
        <begin position="192"/>
        <end position="204"/>
    </location>
</feature>
<keyword evidence="1" id="KW-0479">Metal-binding</keyword>
<keyword evidence="3" id="KW-0862">Zinc</keyword>
<dbReference type="InterPro" id="IPR036236">
    <property type="entry name" value="Znf_C2H2_sf"/>
</dbReference>
<dbReference type="GeneID" id="30995249"/>
<protein>
    <recommendedName>
        <fullName evidence="7">C2H2-type domain-containing protein</fullName>
    </recommendedName>
</protein>
<dbReference type="PROSITE" id="PS50157">
    <property type="entry name" value="ZINC_FINGER_C2H2_2"/>
    <property type="match status" value="1"/>
</dbReference>
<organism evidence="8 9">
    <name type="scientific">Hyphopichia burtonii NRRL Y-1933</name>
    <dbReference type="NCBI Taxonomy" id="984485"/>
    <lineage>
        <taxon>Eukaryota</taxon>
        <taxon>Fungi</taxon>
        <taxon>Dikarya</taxon>
        <taxon>Ascomycota</taxon>
        <taxon>Saccharomycotina</taxon>
        <taxon>Pichiomycetes</taxon>
        <taxon>Debaryomycetaceae</taxon>
        <taxon>Hyphopichia</taxon>
    </lineage>
</organism>
<accession>A0A1E4RTD0</accession>
<dbReference type="PANTHER" id="PTHR45986:SF1">
    <property type="entry name" value="ZINC FINGER MATRIN-TYPE PROTEIN 2"/>
    <property type="match status" value="1"/>
</dbReference>
<evidence type="ECO:0000256" key="6">
    <source>
        <dbReference type="SAM" id="MobiDB-lite"/>
    </source>
</evidence>
<evidence type="ECO:0000256" key="2">
    <source>
        <dbReference type="ARBA" id="ARBA00022771"/>
    </source>
</evidence>
<dbReference type="PANTHER" id="PTHR45986">
    <property type="entry name" value="ZINC FINGER MATRIN-TYPE PROTEIN 2"/>
    <property type="match status" value="1"/>
</dbReference>
<evidence type="ECO:0000313" key="9">
    <source>
        <dbReference type="Proteomes" id="UP000095085"/>
    </source>
</evidence>
<dbReference type="InterPro" id="IPR040107">
    <property type="entry name" value="Snu23"/>
</dbReference>
<keyword evidence="2 5" id="KW-0863">Zinc-finger</keyword>
<dbReference type="AlphaFoldDB" id="A0A1E4RTD0"/>
<proteinExistence type="predicted"/>
<dbReference type="PROSITE" id="PS00028">
    <property type="entry name" value="ZINC_FINGER_C2H2_1"/>
    <property type="match status" value="1"/>
</dbReference>
<evidence type="ECO:0000259" key="7">
    <source>
        <dbReference type="PROSITE" id="PS50157"/>
    </source>
</evidence>
<dbReference type="GO" id="GO:0005681">
    <property type="term" value="C:spliceosomal complex"/>
    <property type="evidence" value="ECO:0007669"/>
    <property type="project" value="InterPro"/>
</dbReference>
<keyword evidence="9" id="KW-1185">Reference proteome</keyword>
<evidence type="ECO:0000313" key="8">
    <source>
        <dbReference type="EMBL" id="ODV70537.1"/>
    </source>
</evidence>
<feature type="region of interest" description="Disordered" evidence="6">
    <location>
        <begin position="185"/>
        <end position="229"/>
    </location>
</feature>
<dbReference type="GO" id="GO:0008270">
    <property type="term" value="F:zinc ion binding"/>
    <property type="evidence" value="ECO:0007669"/>
    <property type="project" value="UniProtKB-KW"/>
</dbReference>
<evidence type="ECO:0000256" key="5">
    <source>
        <dbReference type="PROSITE-ProRule" id="PRU00042"/>
    </source>
</evidence>
<sequence length="229" mass="25875">MSEDNPKVSVDQYGRKTWDVEAYAREAKQGGKPKAVEPSNNEAMAINQDKPTSYLQHRSNLLNESIGAVNKHTLINPLNTKSYGKDKRFGFFCPVCDLSFRDNLALIDHVNSPQHIGRSQQLAKSLKKDGEEEETELLEGGIRRASVEEVIATIEKLVAQLIRAKQDPGSVVSIQDRINKRKAFEQKQLEKRRLKRQNLKKRKRTPVEPEPSSDISNLMGFSGFSTSKK</sequence>
<dbReference type="Pfam" id="PF12874">
    <property type="entry name" value="zf-met"/>
    <property type="match status" value="1"/>
</dbReference>
<evidence type="ECO:0000256" key="3">
    <source>
        <dbReference type="ARBA" id="ARBA00022833"/>
    </source>
</evidence>
<gene>
    <name evidence="8" type="ORF">HYPBUDRAFT_151815</name>
</gene>
<feature type="domain" description="C2H2-type" evidence="7">
    <location>
        <begin position="91"/>
        <end position="120"/>
    </location>
</feature>
<evidence type="ECO:0000256" key="4">
    <source>
        <dbReference type="ARBA" id="ARBA00023242"/>
    </source>
</evidence>
<reference evidence="9" key="1">
    <citation type="submission" date="2016-05" db="EMBL/GenBank/DDBJ databases">
        <title>Comparative genomics of biotechnologically important yeasts.</title>
        <authorList>
            <consortium name="DOE Joint Genome Institute"/>
            <person name="Riley R."/>
            <person name="Haridas S."/>
            <person name="Wolfe K.H."/>
            <person name="Lopes M.R."/>
            <person name="Hittinger C.T."/>
            <person name="Goker M."/>
            <person name="Salamov A."/>
            <person name="Wisecaver J."/>
            <person name="Long T.M."/>
            <person name="Aerts A.L."/>
            <person name="Barry K."/>
            <person name="Choi C."/>
            <person name="Clum A."/>
            <person name="Coughlan A.Y."/>
            <person name="Deshpande S."/>
            <person name="Douglass A.P."/>
            <person name="Hanson S.J."/>
            <person name="Klenk H.-P."/>
            <person name="Labutti K."/>
            <person name="Lapidus A."/>
            <person name="Lindquist E."/>
            <person name="Lipzen A."/>
            <person name="Meier-Kolthoff J.P."/>
            <person name="Ohm R.A."/>
            <person name="Otillar R.P."/>
            <person name="Pangilinan J."/>
            <person name="Peng Y."/>
            <person name="Rokas A."/>
            <person name="Rosa C.A."/>
            <person name="Scheuner C."/>
            <person name="Sibirny A.A."/>
            <person name="Slot J.C."/>
            <person name="Stielow J.B."/>
            <person name="Sun H."/>
            <person name="Kurtzman C.P."/>
            <person name="Blackwell M."/>
            <person name="Grigoriev I.V."/>
            <person name="Jeffries T.W."/>
        </authorList>
    </citation>
    <scope>NUCLEOTIDE SEQUENCE [LARGE SCALE GENOMIC DNA]</scope>
    <source>
        <strain evidence="9">NRRL Y-1933</strain>
    </source>
</reference>
<name>A0A1E4RTD0_9ASCO</name>
<dbReference type="Proteomes" id="UP000095085">
    <property type="component" value="Unassembled WGS sequence"/>
</dbReference>
<dbReference type="RefSeq" id="XP_020079604.1">
    <property type="nucleotide sequence ID" value="XM_020220699.1"/>
</dbReference>
<dbReference type="SUPFAM" id="SSF57667">
    <property type="entry name" value="beta-beta-alpha zinc fingers"/>
    <property type="match status" value="1"/>
</dbReference>
<dbReference type="STRING" id="984485.A0A1E4RTD0"/>
<dbReference type="InterPro" id="IPR013087">
    <property type="entry name" value="Znf_C2H2_type"/>
</dbReference>
<dbReference type="GO" id="GO:0046540">
    <property type="term" value="C:U4/U6 x U5 tri-snRNP complex"/>
    <property type="evidence" value="ECO:0007669"/>
    <property type="project" value="TreeGrafter"/>
</dbReference>
<evidence type="ECO:0000256" key="1">
    <source>
        <dbReference type="ARBA" id="ARBA00022723"/>
    </source>
</evidence>
<dbReference type="GO" id="GO:0000398">
    <property type="term" value="P:mRNA splicing, via spliceosome"/>
    <property type="evidence" value="ECO:0007669"/>
    <property type="project" value="InterPro"/>
</dbReference>
<dbReference type="EMBL" id="KV454538">
    <property type="protein sequence ID" value="ODV70537.1"/>
    <property type="molecule type" value="Genomic_DNA"/>
</dbReference>